<feature type="transmembrane region" description="Helical" evidence="19">
    <location>
        <begin position="437"/>
        <end position="457"/>
    </location>
</feature>
<comment type="subcellular location">
    <subcellularLocation>
        <location evidence="1">Apical cell membrane</location>
        <topology evidence="1">Multi-pass membrane protein</topology>
    </subcellularLocation>
</comment>
<feature type="transmembrane region" description="Helical" evidence="19">
    <location>
        <begin position="298"/>
        <end position="319"/>
    </location>
</feature>
<evidence type="ECO:0000313" key="20">
    <source>
        <dbReference type="Proteomes" id="UP000829291"/>
    </source>
</evidence>
<evidence type="ECO:0000256" key="18">
    <source>
        <dbReference type="ARBA" id="ARBA00093193"/>
    </source>
</evidence>
<evidence type="ECO:0000256" key="6">
    <source>
        <dbReference type="ARBA" id="ARBA00022692"/>
    </source>
</evidence>
<evidence type="ECO:0000256" key="19">
    <source>
        <dbReference type="SAM" id="Phobius"/>
    </source>
</evidence>
<name>A0A6J0BTA4_NEOLC</name>
<keyword evidence="20" id="KW-1185">Reference proteome</keyword>
<dbReference type="KEGG" id="nlo:107222731"/>
<evidence type="ECO:0000256" key="4">
    <source>
        <dbReference type="ARBA" id="ARBA00022475"/>
    </source>
</evidence>
<keyword evidence="4" id="KW-1003">Cell membrane</keyword>
<evidence type="ECO:0000256" key="8">
    <source>
        <dbReference type="ARBA" id="ARBA00023136"/>
    </source>
</evidence>
<dbReference type="Proteomes" id="UP000829291">
    <property type="component" value="Chromosome 2"/>
</dbReference>
<comment type="catalytic activity">
    <reaction evidence="11">
        <text>L-cystine(out) + L-arginine(in) = L-cystine(in) + L-arginine(out)</text>
        <dbReference type="Rhea" id="RHEA:71075"/>
        <dbReference type="ChEBI" id="CHEBI:32682"/>
        <dbReference type="ChEBI" id="CHEBI:35491"/>
    </reaction>
    <physiologicalReaction direction="left-to-right" evidence="11">
        <dbReference type="Rhea" id="RHEA:71076"/>
    </physiologicalReaction>
</comment>
<dbReference type="Pfam" id="PF13520">
    <property type="entry name" value="AA_permease_2"/>
    <property type="match status" value="1"/>
</dbReference>
<dbReference type="RefSeq" id="XP_015517705.1">
    <property type="nucleotide sequence ID" value="XM_015662219.2"/>
</dbReference>
<sequence length="485" mass="53167">MTHAIVQDKEKVELKRELGLFSAINMIIAVMIGSGIFVSPTSALERSGSVGFCLIIWALSGMVSLLAALGYAELGTVVPRSGAEYIYFVEAFAPLHRYLGEIPAFLCSWVFVFALRPVEVAVVALTFAEYIVQPFSSYIKNVPEESMHKVILLLSIAALGLMTFINLTSVKLYVKVQNVFTMCKVGVCILIIGGGLVWLASGRTELLTEPFKGTTRSPGNIALAFYSGLWAYDGWTAASIVTEEVKRPEVNILRSILISVPVVTLLYVAVNLMYMSVLTVPEMSSAPAVAVLWAERALPSWLGFAIPLGVAVATFGCGLSMQFGVSRLCYVAGQQGHVPEVFSFIHIQKMTPAAAVALQGLITLVFIVSGDVIALIEFASFLTWFFYGLAMIALIVLRRTKPDAPRPYKVPIVIPWLVFCVSLFLSIMPIVKDPSPKYAFAGIFMLIGIAVHYPYVYKKRHDKFLDKFTYAVQVLCLVASPDRKD</sequence>
<gene>
    <name evidence="21" type="primary">LOC107222731</name>
</gene>
<comment type="similarity">
    <text evidence="2">Belongs to the amino acid-polyamine-organocation (APC) superfamily.</text>
</comment>
<feature type="transmembrane region" description="Helical" evidence="19">
    <location>
        <begin position="50"/>
        <end position="72"/>
    </location>
</feature>
<dbReference type="GeneID" id="107222731"/>
<evidence type="ECO:0000256" key="11">
    <source>
        <dbReference type="ARBA" id="ARBA00051814"/>
    </source>
</evidence>
<accession>A0A6J0BTA4</accession>
<evidence type="ECO:0000256" key="15">
    <source>
        <dbReference type="ARBA" id="ARBA00074336"/>
    </source>
</evidence>
<dbReference type="InterPro" id="IPR050598">
    <property type="entry name" value="AminoAcid_Transporter"/>
</dbReference>
<comment type="catalytic activity">
    <reaction evidence="14">
        <text>L-leucine(out) + L-arginine(in) = L-leucine(in) + L-arginine(out)</text>
        <dbReference type="Rhea" id="RHEA:71059"/>
        <dbReference type="ChEBI" id="CHEBI:32682"/>
        <dbReference type="ChEBI" id="CHEBI:57427"/>
    </reaction>
    <physiologicalReaction direction="left-to-right" evidence="14">
        <dbReference type="Rhea" id="RHEA:71060"/>
    </physiologicalReaction>
</comment>
<feature type="transmembrane region" description="Helical" evidence="19">
    <location>
        <begin position="179"/>
        <end position="200"/>
    </location>
</feature>
<dbReference type="Gene3D" id="1.20.1740.10">
    <property type="entry name" value="Amino acid/polyamine transporter I"/>
    <property type="match status" value="1"/>
</dbReference>
<comment type="catalytic activity">
    <reaction evidence="18">
        <text>L-phenylalanine(out) + L-arginine(in) = L-phenylalanine(in) + L-arginine(out)</text>
        <dbReference type="Rhea" id="RHEA:71067"/>
        <dbReference type="ChEBI" id="CHEBI:32682"/>
        <dbReference type="ChEBI" id="CHEBI:58095"/>
    </reaction>
    <physiologicalReaction direction="left-to-right" evidence="18">
        <dbReference type="Rhea" id="RHEA:71068"/>
    </physiologicalReaction>
</comment>
<keyword evidence="9" id="KW-1015">Disulfide bond</keyword>
<dbReference type="FunFam" id="1.20.1740.10:FF:000015">
    <property type="entry name" value="B(0,+)-type amino acid transporter 1"/>
    <property type="match status" value="1"/>
</dbReference>
<feature type="transmembrane region" description="Helical" evidence="19">
    <location>
        <begin position="256"/>
        <end position="278"/>
    </location>
</feature>
<keyword evidence="6 19" id="KW-0812">Transmembrane</keyword>
<keyword evidence="8 19" id="KW-0472">Membrane</keyword>
<feature type="transmembrane region" description="Helical" evidence="19">
    <location>
        <begin position="18"/>
        <end position="38"/>
    </location>
</feature>
<dbReference type="OrthoDB" id="5982228at2759"/>
<keyword evidence="7 19" id="KW-1133">Transmembrane helix</keyword>
<evidence type="ECO:0000256" key="13">
    <source>
        <dbReference type="ARBA" id="ARBA00052179"/>
    </source>
</evidence>
<dbReference type="InterPro" id="IPR002293">
    <property type="entry name" value="AA/rel_permease1"/>
</dbReference>
<evidence type="ECO:0000256" key="9">
    <source>
        <dbReference type="ARBA" id="ARBA00023157"/>
    </source>
</evidence>
<dbReference type="InParanoid" id="A0A6J0BTA4"/>
<evidence type="ECO:0000256" key="17">
    <source>
        <dbReference type="ARBA" id="ARBA00083296"/>
    </source>
</evidence>
<evidence type="ECO:0000256" key="3">
    <source>
        <dbReference type="ARBA" id="ARBA00022448"/>
    </source>
</evidence>
<dbReference type="PANTHER" id="PTHR11785:SF514">
    <property type="entry name" value="B(0,+)-TYPE AMINO ACID TRANSPORTER 1-LIKE PROTEIN"/>
    <property type="match status" value="1"/>
</dbReference>
<organism evidence="21">
    <name type="scientific">Neodiprion lecontei</name>
    <name type="common">Redheaded pine sawfly</name>
    <dbReference type="NCBI Taxonomy" id="441921"/>
    <lineage>
        <taxon>Eukaryota</taxon>
        <taxon>Metazoa</taxon>
        <taxon>Ecdysozoa</taxon>
        <taxon>Arthropoda</taxon>
        <taxon>Hexapoda</taxon>
        <taxon>Insecta</taxon>
        <taxon>Pterygota</taxon>
        <taxon>Neoptera</taxon>
        <taxon>Endopterygota</taxon>
        <taxon>Hymenoptera</taxon>
        <taxon>Tenthredinoidea</taxon>
        <taxon>Diprionidae</taxon>
        <taxon>Diprioninae</taxon>
        <taxon>Neodiprion</taxon>
    </lineage>
</organism>
<dbReference type="PIRSF" id="PIRSF006060">
    <property type="entry name" value="AA_transporter"/>
    <property type="match status" value="1"/>
</dbReference>
<dbReference type="GO" id="GO:0016324">
    <property type="term" value="C:apical plasma membrane"/>
    <property type="evidence" value="ECO:0007669"/>
    <property type="project" value="UniProtKB-SubCell"/>
</dbReference>
<feature type="transmembrane region" description="Helical" evidence="19">
    <location>
        <begin position="353"/>
        <end position="375"/>
    </location>
</feature>
<feature type="transmembrane region" description="Helical" evidence="19">
    <location>
        <begin position="149"/>
        <end position="167"/>
    </location>
</feature>
<evidence type="ECO:0000256" key="5">
    <source>
        <dbReference type="ARBA" id="ARBA00022553"/>
    </source>
</evidence>
<feature type="transmembrane region" description="Helical" evidence="19">
    <location>
        <begin position="410"/>
        <end position="431"/>
    </location>
</feature>
<evidence type="ECO:0000256" key="14">
    <source>
        <dbReference type="ARBA" id="ARBA00052732"/>
    </source>
</evidence>
<protein>
    <recommendedName>
        <fullName evidence="15">b(0,+)-type amino acid transporter 1</fullName>
    </recommendedName>
    <alternativeName>
        <fullName evidence="16">Glycoprotein-associated amino acid transporter b0,+AT1</fullName>
    </alternativeName>
    <alternativeName>
        <fullName evidence="17">Solute carrier family 7 member 9</fullName>
    </alternativeName>
</protein>
<evidence type="ECO:0000256" key="16">
    <source>
        <dbReference type="ARBA" id="ARBA00079910"/>
    </source>
</evidence>
<evidence type="ECO:0000256" key="1">
    <source>
        <dbReference type="ARBA" id="ARBA00004424"/>
    </source>
</evidence>
<feature type="transmembrane region" description="Helical" evidence="19">
    <location>
        <begin position="381"/>
        <end position="398"/>
    </location>
</feature>
<dbReference type="AlphaFoldDB" id="A0A6J0BTA4"/>
<evidence type="ECO:0000256" key="12">
    <source>
        <dbReference type="ARBA" id="ARBA00051835"/>
    </source>
</evidence>
<evidence type="ECO:0000256" key="10">
    <source>
        <dbReference type="ARBA" id="ARBA00051323"/>
    </source>
</evidence>
<evidence type="ECO:0000313" key="21">
    <source>
        <dbReference type="RefSeq" id="XP_015517705.1"/>
    </source>
</evidence>
<comment type="catalytic activity">
    <reaction evidence="10">
        <text>L-lysine(out) + L-arginine(in) = L-lysine(in) + L-arginine(out)</text>
        <dbReference type="Rhea" id="RHEA:70827"/>
        <dbReference type="ChEBI" id="CHEBI:32551"/>
        <dbReference type="ChEBI" id="CHEBI:32682"/>
    </reaction>
    <physiologicalReaction direction="left-to-right" evidence="10">
        <dbReference type="Rhea" id="RHEA:70828"/>
    </physiologicalReaction>
</comment>
<reference evidence="21" key="1">
    <citation type="submission" date="2025-08" db="UniProtKB">
        <authorList>
            <consortium name="RefSeq"/>
        </authorList>
    </citation>
    <scope>IDENTIFICATION</scope>
    <source>
        <tissue evidence="21">Thorax and Abdomen</tissue>
    </source>
</reference>
<evidence type="ECO:0000256" key="2">
    <source>
        <dbReference type="ARBA" id="ARBA00009523"/>
    </source>
</evidence>
<comment type="catalytic activity">
    <reaction evidence="12">
        <text>L-histidine(out) + L-arginine(in) = L-histidine(in) + L-arginine(out)</text>
        <dbReference type="Rhea" id="RHEA:71063"/>
        <dbReference type="ChEBI" id="CHEBI:32682"/>
        <dbReference type="ChEBI" id="CHEBI:57595"/>
    </reaction>
    <physiologicalReaction direction="left-to-right" evidence="12">
        <dbReference type="Rhea" id="RHEA:71064"/>
    </physiologicalReaction>
</comment>
<feature type="transmembrane region" description="Helical" evidence="19">
    <location>
        <begin position="102"/>
        <end position="128"/>
    </location>
</feature>
<evidence type="ECO:0000256" key="7">
    <source>
        <dbReference type="ARBA" id="ARBA00022989"/>
    </source>
</evidence>
<keyword evidence="3" id="KW-0813">Transport</keyword>
<comment type="catalytic activity">
    <reaction evidence="13">
        <text>L-cysteine(out) + L-arginine(in) = L-cysteine(in) + L-arginine(out)</text>
        <dbReference type="Rhea" id="RHEA:71071"/>
        <dbReference type="ChEBI" id="CHEBI:32682"/>
        <dbReference type="ChEBI" id="CHEBI:35235"/>
    </reaction>
    <physiologicalReaction direction="left-to-right" evidence="13">
        <dbReference type="Rhea" id="RHEA:71072"/>
    </physiologicalReaction>
</comment>
<dbReference type="PANTHER" id="PTHR11785">
    <property type="entry name" value="AMINO ACID TRANSPORTER"/>
    <property type="match status" value="1"/>
</dbReference>
<proteinExistence type="inferred from homology"/>
<dbReference type="GO" id="GO:0015179">
    <property type="term" value="F:L-amino acid transmembrane transporter activity"/>
    <property type="evidence" value="ECO:0007669"/>
    <property type="project" value="TreeGrafter"/>
</dbReference>
<keyword evidence="5" id="KW-0597">Phosphoprotein</keyword>